<evidence type="ECO:0000313" key="8">
    <source>
        <dbReference type="EMBL" id="SFI67029.1"/>
    </source>
</evidence>
<feature type="transmembrane region" description="Helical" evidence="7">
    <location>
        <begin position="53"/>
        <end position="71"/>
    </location>
</feature>
<evidence type="ECO:0000256" key="1">
    <source>
        <dbReference type="ARBA" id="ARBA00004651"/>
    </source>
</evidence>
<evidence type="ECO:0000313" key="9">
    <source>
        <dbReference type="Proteomes" id="UP000199025"/>
    </source>
</evidence>
<feature type="transmembrane region" description="Helical" evidence="7">
    <location>
        <begin position="348"/>
        <end position="368"/>
    </location>
</feature>
<feature type="transmembrane region" description="Helical" evidence="7">
    <location>
        <begin position="309"/>
        <end position="327"/>
    </location>
</feature>
<evidence type="ECO:0000256" key="7">
    <source>
        <dbReference type="SAM" id="Phobius"/>
    </source>
</evidence>
<dbReference type="AlphaFoldDB" id="A0A1I3K3C8"/>
<evidence type="ECO:0000256" key="5">
    <source>
        <dbReference type="ARBA" id="ARBA00022989"/>
    </source>
</evidence>
<keyword evidence="6 7" id="KW-0472">Membrane</keyword>
<dbReference type="InterPro" id="IPR010290">
    <property type="entry name" value="TM_effector"/>
</dbReference>
<dbReference type="Gene3D" id="1.20.1250.20">
    <property type="entry name" value="MFS general substrate transporter like domains"/>
    <property type="match status" value="1"/>
</dbReference>
<keyword evidence="5 7" id="KW-1133">Transmembrane helix</keyword>
<feature type="transmembrane region" description="Helical" evidence="7">
    <location>
        <begin position="218"/>
        <end position="243"/>
    </location>
</feature>
<dbReference type="Proteomes" id="UP000199025">
    <property type="component" value="Unassembled WGS sequence"/>
</dbReference>
<gene>
    <name evidence="8" type="ORF">SAMN05421835_101397</name>
</gene>
<evidence type="ECO:0000256" key="3">
    <source>
        <dbReference type="ARBA" id="ARBA00022475"/>
    </source>
</evidence>
<dbReference type="Pfam" id="PF05977">
    <property type="entry name" value="MFS_3"/>
    <property type="match status" value="1"/>
</dbReference>
<feature type="transmembrane region" description="Helical" evidence="7">
    <location>
        <begin position="18"/>
        <end position="41"/>
    </location>
</feature>
<dbReference type="EMBL" id="FORP01000001">
    <property type="protein sequence ID" value="SFI67029.1"/>
    <property type="molecule type" value="Genomic_DNA"/>
</dbReference>
<dbReference type="CDD" id="cd06173">
    <property type="entry name" value="MFS_MefA_like"/>
    <property type="match status" value="1"/>
</dbReference>
<protein>
    <submittedName>
        <fullName evidence="8">Predicted arabinose efflux permease, MFS family</fullName>
    </submittedName>
</protein>
<dbReference type="STRING" id="115433.SAMN05421835_101397"/>
<organism evidence="8 9">
    <name type="scientific">Amycolatopsis sacchari</name>
    <dbReference type="NCBI Taxonomy" id="115433"/>
    <lineage>
        <taxon>Bacteria</taxon>
        <taxon>Bacillati</taxon>
        <taxon>Actinomycetota</taxon>
        <taxon>Actinomycetes</taxon>
        <taxon>Pseudonocardiales</taxon>
        <taxon>Pseudonocardiaceae</taxon>
        <taxon>Amycolatopsis</taxon>
    </lineage>
</organism>
<evidence type="ECO:0000256" key="4">
    <source>
        <dbReference type="ARBA" id="ARBA00022692"/>
    </source>
</evidence>
<dbReference type="InterPro" id="IPR036259">
    <property type="entry name" value="MFS_trans_sf"/>
</dbReference>
<keyword evidence="3" id="KW-1003">Cell membrane</keyword>
<keyword evidence="9" id="KW-1185">Reference proteome</keyword>
<sequence>MAHWSPVTGDGGWKRLQAVAISASTAEGLVLAALPLLAVSITTDPRHVSWVNVAGQSPWLLFSLFAGVLIDRVRRTTVLAWAFAVEVAAALVLAVLGTAHLLSLPLLMLAAFALTSAQVLGDGASGALVPEVVPPDRLTAANTRLQLIDRGLVQFVVPPFTGWLVAFAAGLPAWLACVAALLALLLVRGIPSAPVTPSRAHPLRDVGEGLRYLVRTPLLRAITITVALGSFAASAGNAMLVLYATEVLRIGPVGYGALLTCLAAGWILSSFVVHRIVARLGYSWSMRIAQTFAAGTSLLIAVLPPWPAAVGAVLVVMTAATLVWNVCSQSSRQRFTPRALLGRVLTSHRALAWGLTPLGSLAGGLIAAHWSLRGVWFAGAAVHGIGAVLVWWTLSPAAFREAGRTEVSPGAVKP</sequence>
<reference evidence="8 9" key="1">
    <citation type="submission" date="2016-10" db="EMBL/GenBank/DDBJ databases">
        <authorList>
            <person name="de Groot N.N."/>
        </authorList>
    </citation>
    <scope>NUCLEOTIDE SEQUENCE [LARGE SCALE GENOMIC DNA]</scope>
    <source>
        <strain evidence="8 9">DSM 44468</strain>
    </source>
</reference>
<keyword evidence="4 7" id="KW-0812">Transmembrane</keyword>
<dbReference type="GO" id="GO:0005886">
    <property type="term" value="C:plasma membrane"/>
    <property type="evidence" value="ECO:0007669"/>
    <property type="project" value="UniProtKB-SubCell"/>
</dbReference>
<feature type="transmembrane region" description="Helical" evidence="7">
    <location>
        <begin position="374"/>
        <end position="394"/>
    </location>
</feature>
<evidence type="ECO:0000256" key="2">
    <source>
        <dbReference type="ARBA" id="ARBA00022448"/>
    </source>
</evidence>
<keyword evidence="2" id="KW-0813">Transport</keyword>
<feature type="transmembrane region" description="Helical" evidence="7">
    <location>
        <begin position="78"/>
        <end position="102"/>
    </location>
</feature>
<feature type="transmembrane region" description="Helical" evidence="7">
    <location>
        <begin position="163"/>
        <end position="187"/>
    </location>
</feature>
<comment type="subcellular location">
    <subcellularLocation>
        <location evidence="1">Cell membrane</location>
        <topology evidence="1">Multi-pass membrane protein</topology>
    </subcellularLocation>
</comment>
<feature type="transmembrane region" description="Helical" evidence="7">
    <location>
        <begin position="284"/>
        <end position="303"/>
    </location>
</feature>
<proteinExistence type="predicted"/>
<evidence type="ECO:0000256" key="6">
    <source>
        <dbReference type="ARBA" id="ARBA00023136"/>
    </source>
</evidence>
<name>A0A1I3K3C8_9PSEU</name>
<feature type="transmembrane region" description="Helical" evidence="7">
    <location>
        <begin position="255"/>
        <end position="277"/>
    </location>
</feature>
<dbReference type="SUPFAM" id="SSF103473">
    <property type="entry name" value="MFS general substrate transporter"/>
    <property type="match status" value="1"/>
</dbReference>
<accession>A0A1I3K3C8</accession>
<dbReference type="PANTHER" id="PTHR23513">
    <property type="entry name" value="INTEGRAL MEMBRANE EFFLUX PROTEIN-RELATED"/>
    <property type="match status" value="1"/>
</dbReference>
<dbReference type="PANTHER" id="PTHR23513:SF6">
    <property type="entry name" value="MAJOR FACILITATOR SUPERFAMILY ASSOCIATED DOMAIN-CONTAINING PROTEIN"/>
    <property type="match status" value="1"/>
</dbReference>